<dbReference type="OrthoDB" id="7189296at2"/>
<gene>
    <name evidence="4" type="ORF">SAMN05421720_108190</name>
</gene>
<feature type="region of interest" description="Disordered" evidence="1">
    <location>
        <begin position="1"/>
        <end position="21"/>
    </location>
</feature>
<dbReference type="Pfam" id="PF07811">
    <property type="entry name" value="TadE"/>
    <property type="match status" value="1"/>
</dbReference>
<evidence type="ECO:0000313" key="4">
    <source>
        <dbReference type="EMBL" id="SDE59178.1"/>
    </source>
</evidence>
<keyword evidence="2" id="KW-0812">Transmembrane</keyword>
<dbReference type="Proteomes" id="UP000199412">
    <property type="component" value="Unassembled WGS sequence"/>
</dbReference>
<evidence type="ECO:0000256" key="1">
    <source>
        <dbReference type="SAM" id="MobiDB-lite"/>
    </source>
</evidence>
<evidence type="ECO:0000259" key="3">
    <source>
        <dbReference type="Pfam" id="PF07811"/>
    </source>
</evidence>
<organism evidence="4 5">
    <name type="scientific">Rhodospira trueperi</name>
    <dbReference type="NCBI Taxonomy" id="69960"/>
    <lineage>
        <taxon>Bacteria</taxon>
        <taxon>Pseudomonadati</taxon>
        <taxon>Pseudomonadota</taxon>
        <taxon>Alphaproteobacteria</taxon>
        <taxon>Rhodospirillales</taxon>
        <taxon>Rhodospirillaceae</taxon>
        <taxon>Rhodospira</taxon>
    </lineage>
</organism>
<dbReference type="InterPro" id="IPR012495">
    <property type="entry name" value="TadE-like_dom"/>
</dbReference>
<accession>A0A1G7E628</accession>
<protein>
    <submittedName>
        <fullName evidence="4">TadE-like protein</fullName>
    </submittedName>
</protein>
<evidence type="ECO:0000256" key="2">
    <source>
        <dbReference type="SAM" id="Phobius"/>
    </source>
</evidence>
<feature type="transmembrane region" description="Helical" evidence="2">
    <location>
        <begin position="41"/>
        <end position="60"/>
    </location>
</feature>
<keyword evidence="2" id="KW-0472">Membrane</keyword>
<feature type="domain" description="TadE-like" evidence="3">
    <location>
        <begin position="39"/>
        <end position="80"/>
    </location>
</feature>
<name>A0A1G7E628_9PROT</name>
<keyword evidence="2" id="KW-1133">Transmembrane helix</keyword>
<evidence type="ECO:0000313" key="5">
    <source>
        <dbReference type="Proteomes" id="UP000199412"/>
    </source>
</evidence>
<sequence length="206" mass="22081">MSRDADIRRPASPCPTRSGRRRERGCTARVLAVFRCKRGTAAIEAALILPILLTMMLGMVELTTYVEATRKAVSAAQTVADLVAQESATTDNDLDVIRLAAESILAPLDTKNGKLKIAIASIGFDDDDGSTFVLWDDKDAGAPPVVPSDADGLGSPGESVVMVSMSFQYDSPFGFMLTSSTLEESAFSRPRITRRIALNGKTDHNS</sequence>
<dbReference type="EMBL" id="FNAP01000008">
    <property type="protein sequence ID" value="SDE59178.1"/>
    <property type="molecule type" value="Genomic_DNA"/>
</dbReference>
<reference evidence="4 5" key="1">
    <citation type="submission" date="2016-10" db="EMBL/GenBank/DDBJ databases">
        <authorList>
            <person name="de Groot N.N."/>
        </authorList>
    </citation>
    <scope>NUCLEOTIDE SEQUENCE [LARGE SCALE GENOMIC DNA]</scope>
    <source>
        <strain evidence="4 5">ATCC 700224</strain>
    </source>
</reference>
<dbReference type="STRING" id="69960.SAMN05421720_108190"/>
<proteinExistence type="predicted"/>
<keyword evidence="5" id="KW-1185">Reference proteome</keyword>
<dbReference type="AlphaFoldDB" id="A0A1G7E628"/>